<dbReference type="EMBL" id="JARKIF010000002">
    <property type="protein sequence ID" value="KAJ7647863.1"/>
    <property type="molecule type" value="Genomic_DNA"/>
</dbReference>
<sequence>MVHGKLKAIPTTAHLTHVPATLRAPRIQRVDTAGRIPQRAPRCPRRQVLDPNPTPTRMNWTPRVAWTNAHNKDGACRAAKSMWIDGVVYAEVWKGRRWDRRDADGKSDLGGRIRRITKAALASMLIWHFAWPRVERNPPIIGTRAPGKRCLDTTGDEGGNAEDVMCGRPLMTSEGLYRDRMEIYGEAADESKSREQLDHWQGAEAGEPNAARHDVRNP</sequence>
<organism evidence="2 3">
    <name type="scientific">Roridomyces roridus</name>
    <dbReference type="NCBI Taxonomy" id="1738132"/>
    <lineage>
        <taxon>Eukaryota</taxon>
        <taxon>Fungi</taxon>
        <taxon>Dikarya</taxon>
        <taxon>Basidiomycota</taxon>
        <taxon>Agaricomycotina</taxon>
        <taxon>Agaricomycetes</taxon>
        <taxon>Agaricomycetidae</taxon>
        <taxon>Agaricales</taxon>
        <taxon>Marasmiineae</taxon>
        <taxon>Mycenaceae</taxon>
        <taxon>Roridomyces</taxon>
    </lineage>
</organism>
<accession>A0AAD7CIA4</accession>
<keyword evidence="3" id="KW-1185">Reference proteome</keyword>
<feature type="region of interest" description="Disordered" evidence="1">
    <location>
        <begin position="188"/>
        <end position="218"/>
    </location>
</feature>
<protein>
    <submittedName>
        <fullName evidence="2">Uncharacterized protein</fullName>
    </submittedName>
</protein>
<gene>
    <name evidence="2" type="ORF">FB45DRAFT_860909</name>
</gene>
<feature type="compositionally biased region" description="Basic and acidic residues" evidence="1">
    <location>
        <begin position="188"/>
        <end position="198"/>
    </location>
</feature>
<evidence type="ECO:0000313" key="2">
    <source>
        <dbReference type="EMBL" id="KAJ7647863.1"/>
    </source>
</evidence>
<comment type="caution">
    <text evidence="2">The sequence shown here is derived from an EMBL/GenBank/DDBJ whole genome shotgun (WGS) entry which is preliminary data.</text>
</comment>
<name>A0AAD7CIA4_9AGAR</name>
<reference evidence="2" key="1">
    <citation type="submission" date="2023-03" db="EMBL/GenBank/DDBJ databases">
        <title>Massive genome expansion in bonnet fungi (Mycena s.s.) driven by repeated elements and novel gene families across ecological guilds.</title>
        <authorList>
            <consortium name="Lawrence Berkeley National Laboratory"/>
            <person name="Harder C.B."/>
            <person name="Miyauchi S."/>
            <person name="Viragh M."/>
            <person name="Kuo A."/>
            <person name="Thoen E."/>
            <person name="Andreopoulos B."/>
            <person name="Lu D."/>
            <person name="Skrede I."/>
            <person name="Drula E."/>
            <person name="Henrissat B."/>
            <person name="Morin E."/>
            <person name="Kohler A."/>
            <person name="Barry K."/>
            <person name="LaButti K."/>
            <person name="Morin E."/>
            <person name="Salamov A."/>
            <person name="Lipzen A."/>
            <person name="Mereny Z."/>
            <person name="Hegedus B."/>
            <person name="Baldrian P."/>
            <person name="Stursova M."/>
            <person name="Weitz H."/>
            <person name="Taylor A."/>
            <person name="Grigoriev I.V."/>
            <person name="Nagy L.G."/>
            <person name="Martin F."/>
            <person name="Kauserud H."/>
        </authorList>
    </citation>
    <scope>NUCLEOTIDE SEQUENCE</scope>
    <source>
        <strain evidence="2">9284</strain>
    </source>
</reference>
<dbReference type="AlphaFoldDB" id="A0AAD7CIA4"/>
<evidence type="ECO:0000256" key="1">
    <source>
        <dbReference type="SAM" id="MobiDB-lite"/>
    </source>
</evidence>
<proteinExistence type="predicted"/>
<dbReference type="Proteomes" id="UP001221142">
    <property type="component" value="Unassembled WGS sequence"/>
</dbReference>
<evidence type="ECO:0000313" key="3">
    <source>
        <dbReference type="Proteomes" id="UP001221142"/>
    </source>
</evidence>